<dbReference type="RefSeq" id="XP_018034816.1">
    <property type="nucleotide sequence ID" value="XM_018178597.1"/>
</dbReference>
<keyword evidence="1" id="KW-0560">Oxidoreductase</keyword>
<sequence length="496" mass="56136">MFARRPAYLKTAAVVASAVGLTAVGINKAFINSPRGLQQLVWKVDQRILFRGMATASTVKLDAGVQPEFFVKGITDESARITSDLLQENHDKHHIFFNRGGFHNHIVHHLLTLFALRATPEEIRRGYNENKYYQRPPGDLKKAIVDDMHDPAKFKTYLGKEQYYQDFLQYFRDEISKKGWETVLNDELFKGDERADDMLARLYGGFLHPIIHLGFGVEFRQPAIIAEALAQTAVHDNWMLPFFLDAEKAAQTSDAKPQDTKTIVQLLNDIRADKKLSSAAHWSDGNKIRDGILKRAPDEMLKYASQYVISESQLEEKTAEMINAAVFYTAAAQHPPNVPKFDFYYIHVTNASIFFSTFLALSSLTSATKRRLLEWKVRSDLAMYASRASPALLMDDLITYKTTDKDDSWERVIERVNALSDDGHASKLVRALAHGEQVCKKFEGKEGFVVQGDMWKRLGNMAVDSVEAGGPTWVRSAGFEEAWKDVPVRQGLRARV</sequence>
<evidence type="ECO:0000313" key="2">
    <source>
        <dbReference type="EMBL" id="OAG04451.1"/>
    </source>
</evidence>
<dbReference type="AlphaFoldDB" id="A0A177CB83"/>
<dbReference type="PANTHER" id="PTHR35870">
    <property type="entry name" value="PROTEIN, PUTATIVE (AFU_ORTHOLOGUE AFUA_5G03330)-RELATED"/>
    <property type="match status" value="1"/>
</dbReference>
<gene>
    <name evidence="2" type="ORF">CC84DRAFT_1164918</name>
</gene>
<dbReference type="GO" id="GO:0016491">
    <property type="term" value="F:oxidoreductase activity"/>
    <property type="evidence" value="ECO:0007669"/>
    <property type="project" value="UniProtKB-KW"/>
</dbReference>
<evidence type="ECO:0000256" key="1">
    <source>
        <dbReference type="ARBA" id="ARBA00023002"/>
    </source>
</evidence>
<dbReference type="EMBL" id="KV441553">
    <property type="protein sequence ID" value="OAG04451.1"/>
    <property type="molecule type" value="Genomic_DNA"/>
</dbReference>
<proteinExistence type="predicted"/>
<reference evidence="2 3" key="1">
    <citation type="submission" date="2016-05" db="EMBL/GenBank/DDBJ databases">
        <title>Comparative analysis of secretome profiles of manganese(II)-oxidizing ascomycete fungi.</title>
        <authorList>
            <consortium name="DOE Joint Genome Institute"/>
            <person name="Zeiner C.A."/>
            <person name="Purvine S.O."/>
            <person name="Zink E.M."/>
            <person name="Wu S."/>
            <person name="Pasa-Tolic L."/>
            <person name="Chaput D.L."/>
            <person name="Haridas S."/>
            <person name="Grigoriev I.V."/>
            <person name="Santelli C.M."/>
            <person name="Hansel C.M."/>
        </authorList>
    </citation>
    <scope>NUCLEOTIDE SEQUENCE [LARGE SCALE GENOMIC DNA]</scope>
    <source>
        <strain evidence="2 3">AP3s5-JAC2a</strain>
    </source>
</reference>
<keyword evidence="3" id="KW-1185">Reference proteome</keyword>
<evidence type="ECO:0000313" key="3">
    <source>
        <dbReference type="Proteomes" id="UP000077069"/>
    </source>
</evidence>
<dbReference type="GeneID" id="28762083"/>
<dbReference type="InterPro" id="IPR025337">
    <property type="entry name" value="Questin_oxidase-like"/>
</dbReference>
<dbReference type="OrthoDB" id="10004862at2759"/>
<protein>
    <recommendedName>
        <fullName evidence="4">HypA-like protein</fullName>
    </recommendedName>
</protein>
<dbReference type="PANTHER" id="PTHR35870:SF1">
    <property type="entry name" value="PROTEIN, PUTATIVE (AFU_ORTHOLOGUE AFUA_5G03330)-RELATED"/>
    <property type="match status" value="1"/>
</dbReference>
<dbReference type="InParanoid" id="A0A177CB83"/>
<name>A0A177CB83_9PLEO</name>
<accession>A0A177CB83</accession>
<dbReference type="Pfam" id="PF14027">
    <property type="entry name" value="Questin_oxidase"/>
    <property type="match status" value="1"/>
</dbReference>
<evidence type="ECO:0008006" key="4">
    <source>
        <dbReference type="Google" id="ProtNLM"/>
    </source>
</evidence>
<dbReference type="Proteomes" id="UP000077069">
    <property type="component" value="Unassembled WGS sequence"/>
</dbReference>
<organism evidence="2 3">
    <name type="scientific">Paraphaeosphaeria sporulosa</name>
    <dbReference type="NCBI Taxonomy" id="1460663"/>
    <lineage>
        <taxon>Eukaryota</taxon>
        <taxon>Fungi</taxon>
        <taxon>Dikarya</taxon>
        <taxon>Ascomycota</taxon>
        <taxon>Pezizomycotina</taxon>
        <taxon>Dothideomycetes</taxon>
        <taxon>Pleosporomycetidae</taxon>
        <taxon>Pleosporales</taxon>
        <taxon>Massarineae</taxon>
        <taxon>Didymosphaeriaceae</taxon>
        <taxon>Paraphaeosphaeria</taxon>
    </lineage>
</organism>
<dbReference type="STRING" id="1460663.A0A177CB83"/>